<proteinExistence type="predicted"/>
<dbReference type="Proteomes" id="UP000427906">
    <property type="component" value="Chromosome"/>
</dbReference>
<evidence type="ECO:0000313" key="1">
    <source>
        <dbReference type="EMBL" id="BBO69062.1"/>
    </source>
</evidence>
<dbReference type="Gene3D" id="3.40.50.11440">
    <property type="match status" value="1"/>
</dbReference>
<dbReference type="EMBL" id="AP021874">
    <property type="protein sequence ID" value="BBO69062.1"/>
    <property type="molecule type" value="Genomic_DNA"/>
</dbReference>
<reference evidence="1 2" key="1">
    <citation type="submission" date="2019-11" db="EMBL/GenBank/DDBJ databases">
        <title>Comparative genomics of hydrocarbon-degrading Desulfosarcina strains.</title>
        <authorList>
            <person name="Watanabe M."/>
            <person name="Kojima H."/>
            <person name="Fukui M."/>
        </authorList>
    </citation>
    <scope>NUCLEOTIDE SEQUENCE [LARGE SCALE GENOMIC DNA]</scope>
    <source>
        <strain evidence="1 2">PL12</strain>
    </source>
</reference>
<protein>
    <submittedName>
        <fullName evidence="1">Uncharacterized protein</fullName>
    </submittedName>
</protein>
<organism evidence="1 2">
    <name type="scientific">Desulfosarcina alkanivorans</name>
    <dbReference type="NCBI Taxonomy" id="571177"/>
    <lineage>
        <taxon>Bacteria</taxon>
        <taxon>Pseudomonadati</taxon>
        <taxon>Thermodesulfobacteriota</taxon>
        <taxon>Desulfobacteria</taxon>
        <taxon>Desulfobacterales</taxon>
        <taxon>Desulfosarcinaceae</taxon>
        <taxon>Desulfosarcina</taxon>
    </lineage>
</organism>
<dbReference type="KEGG" id="dalk:DSCA_29920"/>
<sequence length="424" mass="45749">MNLPKMRMVRQRYRIPPAVDIGDRMAREWDRLDGSALLLPGMRIAVGVGSRGITNLVPVVREVVARLKACGCRPFVTPAMGSHGGATAAGQIEVLAARGITESSVGAPVHATMDVVPMGEKNGIPLFVDRLAHDADGIVLINRIKPHTNFTGPTESGLVKMMAIGLGNQVGAEHYHRLAMVRDYYDIISTAGTELLGRCHLLFGVGLVENQEHETCELKMAPAGDMVAVETEMLKKARRCLPTLPVEEIDLLIVDEMGKDISGEGIDPNVVGRDVCRCGVRRPLPKITRIFVRDLTDGSEGAALGIGQADFTVRRLVDKIDFQATAINCLTSCCPESGMVPLTFPTDKAAIAAALQTVRPYTFADLRIVHIKNTLDLTRLLVSEGCLAELENRADVVVDPSDRALRFDRSGSLISLLQAVSGAC</sequence>
<evidence type="ECO:0000313" key="2">
    <source>
        <dbReference type="Proteomes" id="UP000427906"/>
    </source>
</evidence>
<name>A0A5K7YHF8_9BACT</name>
<gene>
    <name evidence="1" type="ORF">DSCA_29920</name>
</gene>
<dbReference type="RefSeq" id="WP_231716495.1">
    <property type="nucleotide sequence ID" value="NZ_AP021874.1"/>
</dbReference>
<keyword evidence="2" id="KW-1185">Reference proteome</keyword>
<dbReference type="AlphaFoldDB" id="A0A5K7YHF8"/>
<accession>A0A5K7YHF8</accession>